<dbReference type="Proteomes" id="UP000682733">
    <property type="component" value="Unassembled WGS sequence"/>
</dbReference>
<dbReference type="Proteomes" id="UP000681722">
    <property type="component" value="Unassembled WGS sequence"/>
</dbReference>
<comment type="caution">
    <text evidence="2">The sequence shown here is derived from an EMBL/GenBank/DDBJ whole genome shotgun (WGS) entry which is preliminary data.</text>
</comment>
<protein>
    <submittedName>
        <fullName evidence="2">Uncharacterized protein</fullName>
    </submittedName>
</protein>
<dbReference type="EMBL" id="CAJOBC010004500">
    <property type="protein sequence ID" value="CAF3830390.1"/>
    <property type="molecule type" value="Genomic_DNA"/>
</dbReference>
<accession>A0A814L7C1</accession>
<organism evidence="2 5">
    <name type="scientific">Didymodactylos carnosus</name>
    <dbReference type="NCBI Taxonomy" id="1234261"/>
    <lineage>
        <taxon>Eukaryota</taxon>
        <taxon>Metazoa</taxon>
        <taxon>Spiralia</taxon>
        <taxon>Gnathifera</taxon>
        <taxon>Rotifera</taxon>
        <taxon>Eurotatoria</taxon>
        <taxon>Bdelloidea</taxon>
        <taxon>Philodinida</taxon>
        <taxon>Philodinidae</taxon>
        <taxon>Didymodactylos</taxon>
    </lineage>
</organism>
<dbReference type="Proteomes" id="UP000663829">
    <property type="component" value="Unassembled WGS sequence"/>
</dbReference>
<evidence type="ECO:0000313" key="4">
    <source>
        <dbReference type="EMBL" id="CAF3830390.1"/>
    </source>
</evidence>
<gene>
    <name evidence="2" type="ORF">GPM918_LOCUS16836</name>
    <name evidence="1" type="ORF">OVA965_LOCUS17047</name>
    <name evidence="4" type="ORF">SRO942_LOCUS16839</name>
    <name evidence="3" type="ORF">TMI583_LOCUS17056</name>
</gene>
<name>A0A814L7C1_9BILA</name>
<evidence type="ECO:0000313" key="5">
    <source>
        <dbReference type="Proteomes" id="UP000663829"/>
    </source>
</evidence>
<evidence type="ECO:0000313" key="2">
    <source>
        <dbReference type="EMBL" id="CAF1062158.1"/>
    </source>
</evidence>
<dbReference type="EMBL" id="CAJNOK010008070">
    <property type="protein sequence ID" value="CAF1053239.1"/>
    <property type="molecule type" value="Genomic_DNA"/>
</dbReference>
<dbReference type="Proteomes" id="UP000677228">
    <property type="component" value="Unassembled WGS sequence"/>
</dbReference>
<evidence type="ECO:0000313" key="3">
    <source>
        <dbReference type="EMBL" id="CAF3819787.1"/>
    </source>
</evidence>
<evidence type="ECO:0000313" key="1">
    <source>
        <dbReference type="EMBL" id="CAF1053239.1"/>
    </source>
</evidence>
<sequence>MTPEIVENFKLQVIINPTEFRLDSGAKTVAEEEQDYTSCNNKLTGKLLDNESEQEQEITELMVSEIYTASSLRQTVTLQIATSTDTLLHINGKNAATENALQPRLRVFDRQRINLESHQLI</sequence>
<reference evidence="2" key="1">
    <citation type="submission" date="2021-02" db="EMBL/GenBank/DDBJ databases">
        <authorList>
            <person name="Nowell W R."/>
        </authorList>
    </citation>
    <scope>NUCLEOTIDE SEQUENCE</scope>
</reference>
<dbReference type="AlphaFoldDB" id="A0A814L7C1"/>
<proteinExistence type="predicted"/>
<dbReference type="EMBL" id="CAJOBA010008083">
    <property type="protein sequence ID" value="CAF3819787.1"/>
    <property type="molecule type" value="Genomic_DNA"/>
</dbReference>
<keyword evidence="5" id="KW-1185">Reference proteome</keyword>
<dbReference type="EMBL" id="CAJNOQ010004499">
    <property type="protein sequence ID" value="CAF1062158.1"/>
    <property type="molecule type" value="Genomic_DNA"/>
</dbReference>